<feature type="transmembrane region" description="Helical" evidence="1">
    <location>
        <begin position="35"/>
        <end position="59"/>
    </location>
</feature>
<dbReference type="AlphaFoldDB" id="A0A0B0EPX9"/>
<proteinExistence type="predicted"/>
<reference evidence="2 3" key="1">
    <citation type="submission" date="2014-10" db="EMBL/GenBank/DDBJ databases">
        <title>Draft genome of anammox bacterium scalindua brodae, obtained using differential coverage binning of sequence data from two enrichment reactors.</title>
        <authorList>
            <person name="Speth D.R."/>
            <person name="Russ L."/>
            <person name="Kartal B."/>
            <person name="Op den Camp H.J."/>
            <person name="Dutilh B.E."/>
            <person name="Jetten M.S."/>
        </authorList>
    </citation>
    <scope>NUCLEOTIDE SEQUENCE [LARGE SCALE GENOMIC DNA]</scope>
    <source>
        <strain evidence="2">RU1</strain>
    </source>
</reference>
<dbReference type="SUPFAM" id="SSF54523">
    <property type="entry name" value="Pili subunits"/>
    <property type="match status" value="1"/>
</dbReference>
<dbReference type="Proteomes" id="UP000030652">
    <property type="component" value="Unassembled WGS sequence"/>
</dbReference>
<comment type="caution">
    <text evidence="2">The sequence shown here is derived from an EMBL/GenBank/DDBJ whole genome shotgun (WGS) entry which is preliminary data.</text>
</comment>
<dbReference type="InterPro" id="IPR045584">
    <property type="entry name" value="Pilin-like"/>
</dbReference>
<keyword evidence="1" id="KW-0472">Membrane</keyword>
<accession>A0A0B0EPX9</accession>
<evidence type="ECO:0000313" key="2">
    <source>
        <dbReference type="EMBL" id="KHE93208.1"/>
    </source>
</evidence>
<sequence>MNFVKRKKILQLKINNNKLPIFNRQYSIINCNRSAFTLVELIVAISLASILILVTAMIFKQASNAFSQSDARSEVYQNVRAAFEIIKRDISGATLNTRYELFQAFNDVSAASYSTIGAKEGSDIITLLSITPNLADKPVALITYFLSTDNILNKAEITDSTLNANIAGFDPDSATGYKLGLNVSALQFRYQDTDGTWVDTWETGTNTAYQYLPNAVEVKMTVSDTLNRFTGTSTNIISIP</sequence>
<gene>
    <name evidence="2" type="ORF">SCABRO_01035</name>
</gene>
<evidence type="ECO:0000256" key="1">
    <source>
        <dbReference type="SAM" id="Phobius"/>
    </source>
</evidence>
<keyword evidence="1" id="KW-0812">Transmembrane</keyword>
<organism evidence="2 3">
    <name type="scientific">Candidatus Scalindua brodae</name>
    <dbReference type="NCBI Taxonomy" id="237368"/>
    <lineage>
        <taxon>Bacteria</taxon>
        <taxon>Pseudomonadati</taxon>
        <taxon>Planctomycetota</taxon>
        <taxon>Candidatus Brocadiia</taxon>
        <taxon>Candidatus Brocadiales</taxon>
        <taxon>Candidatus Scalinduaceae</taxon>
        <taxon>Candidatus Scalindua</taxon>
    </lineage>
</organism>
<dbReference type="EMBL" id="JRYO01000068">
    <property type="protein sequence ID" value="KHE93208.1"/>
    <property type="molecule type" value="Genomic_DNA"/>
</dbReference>
<dbReference type="eggNOG" id="COG2165">
    <property type="taxonomic scope" value="Bacteria"/>
</dbReference>
<evidence type="ECO:0008006" key="4">
    <source>
        <dbReference type="Google" id="ProtNLM"/>
    </source>
</evidence>
<name>A0A0B0EPX9_9BACT</name>
<dbReference type="Pfam" id="PF07963">
    <property type="entry name" value="N_methyl"/>
    <property type="match status" value="1"/>
</dbReference>
<dbReference type="InterPro" id="IPR012902">
    <property type="entry name" value="N_methyl_site"/>
</dbReference>
<dbReference type="Gene3D" id="2.10.70.20">
    <property type="entry name" value="gspk-gspi-gspj complex like domains"/>
    <property type="match status" value="1"/>
</dbReference>
<keyword evidence="1" id="KW-1133">Transmembrane helix</keyword>
<dbReference type="NCBIfam" id="TIGR02532">
    <property type="entry name" value="IV_pilin_GFxxxE"/>
    <property type="match status" value="1"/>
</dbReference>
<protein>
    <recommendedName>
        <fullName evidence="4">Pseudopilin GspJ</fullName>
    </recommendedName>
</protein>
<evidence type="ECO:0000313" key="3">
    <source>
        <dbReference type="Proteomes" id="UP000030652"/>
    </source>
</evidence>